<organism evidence="3">
    <name type="scientific">viral metagenome</name>
    <dbReference type="NCBI Taxonomy" id="1070528"/>
    <lineage>
        <taxon>unclassified sequences</taxon>
        <taxon>metagenomes</taxon>
        <taxon>organismal metagenomes</taxon>
    </lineage>
</organism>
<accession>A0A6C0HMN6</accession>
<evidence type="ECO:0000256" key="2">
    <source>
        <dbReference type="SAM" id="Phobius"/>
    </source>
</evidence>
<keyword evidence="2" id="KW-0812">Transmembrane</keyword>
<feature type="transmembrane region" description="Helical" evidence="2">
    <location>
        <begin position="169"/>
        <end position="200"/>
    </location>
</feature>
<feature type="transmembrane region" description="Helical" evidence="2">
    <location>
        <begin position="35"/>
        <end position="53"/>
    </location>
</feature>
<sequence length="210" mass="22582">MDYALDSIKSYFIDDTIIITESDYLDTAKLYIVKYRRIIAVILLIILVITINYDSKTEVYNVRKHNIMHGGGNEAPPSGTPSGTPPQSGEPASGAPDGGTPAGPAGPAKPQGRLSRLKSAAGSKIREKAAATGAKLAAVDYNALSKKPYDLSARAVGKFKEGAPWLYQILYTIAFTLILAILVLPSFCFFIIGILCFFLLKSKVKALKGL</sequence>
<evidence type="ECO:0000313" key="3">
    <source>
        <dbReference type="EMBL" id="QHT81203.1"/>
    </source>
</evidence>
<evidence type="ECO:0000256" key="1">
    <source>
        <dbReference type="SAM" id="MobiDB-lite"/>
    </source>
</evidence>
<feature type="region of interest" description="Disordered" evidence="1">
    <location>
        <begin position="70"/>
        <end position="113"/>
    </location>
</feature>
<feature type="compositionally biased region" description="Low complexity" evidence="1">
    <location>
        <begin position="102"/>
        <end position="112"/>
    </location>
</feature>
<keyword evidence="2" id="KW-0472">Membrane</keyword>
<name>A0A6C0HMN6_9ZZZZ</name>
<dbReference type="EMBL" id="MN739979">
    <property type="protein sequence ID" value="QHT81203.1"/>
    <property type="molecule type" value="Genomic_DNA"/>
</dbReference>
<protein>
    <submittedName>
        <fullName evidence="3">Uncharacterized protein</fullName>
    </submittedName>
</protein>
<keyword evidence="2" id="KW-1133">Transmembrane helix</keyword>
<reference evidence="3" key="1">
    <citation type="journal article" date="2020" name="Nature">
        <title>Giant virus diversity and host interactions through global metagenomics.</title>
        <authorList>
            <person name="Schulz F."/>
            <person name="Roux S."/>
            <person name="Paez-Espino D."/>
            <person name="Jungbluth S."/>
            <person name="Walsh D.A."/>
            <person name="Denef V.J."/>
            <person name="McMahon K.D."/>
            <person name="Konstantinidis K.T."/>
            <person name="Eloe-Fadrosh E.A."/>
            <person name="Kyrpides N.C."/>
            <person name="Woyke T."/>
        </authorList>
    </citation>
    <scope>NUCLEOTIDE SEQUENCE</scope>
    <source>
        <strain evidence="3">GVMAG-M-3300023184-13</strain>
    </source>
</reference>
<feature type="compositionally biased region" description="Low complexity" evidence="1">
    <location>
        <begin position="76"/>
        <end position="95"/>
    </location>
</feature>
<proteinExistence type="predicted"/>
<dbReference type="AlphaFoldDB" id="A0A6C0HMN6"/>